<sequence length="219" mass="24007">MDPSLGGRGDCTAHSTRTEQQQTRQNPAAVVVWSSSSLFAASSIPPGDWLGGEQRTFVRSSTDPILLQAPPHQSVLCYTHPQNKTPIIATTAKRRRRRWWRRVAFDSTHFNTTTTTNGREQSSRGIQRMDGQNKTRKLGEGGGGVFRPRVPPRFCGHILRKIIKFGDGSTGGMCGEMGNDDDATMCCCCLLLVVVVVVKRWPRRPPDERGGGGGGALME</sequence>
<name>A0ABD2HUA4_9BILA</name>
<feature type="compositionally biased region" description="Polar residues" evidence="1">
    <location>
        <begin position="13"/>
        <end position="26"/>
    </location>
</feature>
<reference evidence="2 3" key="1">
    <citation type="submission" date="2024-10" db="EMBL/GenBank/DDBJ databases">
        <authorList>
            <person name="Kim D."/>
        </authorList>
    </citation>
    <scope>NUCLEOTIDE SEQUENCE [LARGE SCALE GENOMIC DNA]</scope>
    <source>
        <strain evidence="2">BH-2024</strain>
    </source>
</reference>
<comment type="caution">
    <text evidence="2">The sequence shown here is derived from an EMBL/GenBank/DDBJ whole genome shotgun (WGS) entry which is preliminary data.</text>
</comment>
<accession>A0ABD2HUA4</accession>
<gene>
    <name evidence="2" type="ORF">niasHT_030837</name>
</gene>
<evidence type="ECO:0000313" key="2">
    <source>
        <dbReference type="EMBL" id="KAL3068546.1"/>
    </source>
</evidence>
<dbReference type="AlphaFoldDB" id="A0ABD2HUA4"/>
<dbReference type="Proteomes" id="UP001620626">
    <property type="component" value="Unassembled WGS sequence"/>
</dbReference>
<evidence type="ECO:0000313" key="3">
    <source>
        <dbReference type="Proteomes" id="UP001620626"/>
    </source>
</evidence>
<dbReference type="EMBL" id="JBICBT010001408">
    <property type="protein sequence ID" value="KAL3068546.1"/>
    <property type="molecule type" value="Genomic_DNA"/>
</dbReference>
<protein>
    <submittedName>
        <fullName evidence="2">Uncharacterized protein</fullName>
    </submittedName>
</protein>
<evidence type="ECO:0000256" key="1">
    <source>
        <dbReference type="SAM" id="MobiDB-lite"/>
    </source>
</evidence>
<feature type="region of interest" description="Disordered" evidence="1">
    <location>
        <begin position="113"/>
        <end position="143"/>
    </location>
</feature>
<organism evidence="2 3">
    <name type="scientific">Heterodera trifolii</name>
    <dbReference type="NCBI Taxonomy" id="157864"/>
    <lineage>
        <taxon>Eukaryota</taxon>
        <taxon>Metazoa</taxon>
        <taxon>Ecdysozoa</taxon>
        <taxon>Nematoda</taxon>
        <taxon>Chromadorea</taxon>
        <taxon>Rhabditida</taxon>
        <taxon>Tylenchina</taxon>
        <taxon>Tylenchomorpha</taxon>
        <taxon>Tylenchoidea</taxon>
        <taxon>Heteroderidae</taxon>
        <taxon>Heteroderinae</taxon>
        <taxon>Heterodera</taxon>
    </lineage>
</organism>
<keyword evidence="3" id="KW-1185">Reference proteome</keyword>
<feature type="region of interest" description="Disordered" evidence="1">
    <location>
        <begin position="1"/>
        <end position="26"/>
    </location>
</feature>
<proteinExistence type="predicted"/>